<organism evidence="1 2">
    <name type="scientific">Sphingomonas melonis</name>
    <dbReference type="NCBI Taxonomy" id="152682"/>
    <lineage>
        <taxon>Bacteria</taxon>
        <taxon>Pseudomonadati</taxon>
        <taxon>Pseudomonadota</taxon>
        <taxon>Alphaproteobacteria</taxon>
        <taxon>Sphingomonadales</taxon>
        <taxon>Sphingomonadaceae</taxon>
        <taxon>Sphingomonas</taxon>
    </lineage>
</organism>
<reference evidence="1 2" key="2">
    <citation type="submission" date="2020-08" db="EMBL/GenBank/DDBJ databases">
        <title>The Agave Microbiome: Exploring the role of microbial communities in plant adaptations to desert environments.</title>
        <authorList>
            <person name="Partida-Martinez L.P."/>
        </authorList>
    </citation>
    <scope>NUCLEOTIDE SEQUENCE [LARGE SCALE GENOMIC DNA]</scope>
    <source>
        <strain evidence="1 2">AS2.3</strain>
    </source>
</reference>
<dbReference type="Proteomes" id="UP000517753">
    <property type="component" value="Unassembled WGS sequence"/>
</dbReference>
<comment type="caution">
    <text evidence="1">The sequence shown here is derived from an EMBL/GenBank/DDBJ whole genome shotgun (WGS) entry which is preliminary data.</text>
</comment>
<keyword evidence="2" id="KW-1185">Reference proteome</keyword>
<name>A0A7Y9K1R1_9SPHN</name>
<gene>
    <name evidence="1" type="ORF">HD841_000933</name>
</gene>
<reference evidence="1 2" key="1">
    <citation type="submission" date="2020-07" db="EMBL/GenBank/DDBJ databases">
        <authorList>
            <person name="Partida-Martinez L."/>
            <person name="Huntemann M."/>
            <person name="Clum A."/>
            <person name="Wang J."/>
            <person name="Palaniappan K."/>
            <person name="Ritter S."/>
            <person name="Chen I.-M."/>
            <person name="Stamatis D."/>
            <person name="Reddy T."/>
            <person name="O'Malley R."/>
            <person name="Daum C."/>
            <person name="Shapiro N."/>
            <person name="Ivanova N."/>
            <person name="Kyrpides N."/>
            <person name="Woyke T."/>
        </authorList>
    </citation>
    <scope>NUCLEOTIDE SEQUENCE [LARGE SCALE GENOMIC DNA]</scope>
    <source>
        <strain evidence="1 2">AS2.3</strain>
    </source>
</reference>
<sequence>MADFQTSLVRLRLFRATFNQGDLVDEDSRLNADDLTSIIDAAEAFGKDAVAGDPE</sequence>
<evidence type="ECO:0000313" key="1">
    <source>
        <dbReference type="EMBL" id="NYD89164.1"/>
    </source>
</evidence>
<evidence type="ECO:0000313" key="2">
    <source>
        <dbReference type="Proteomes" id="UP000517753"/>
    </source>
</evidence>
<dbReference type="AlphaFoldDB" id="A0A7Y9K1R1"/>
<protein>
    <submittedName>
        <fullName evidence="1">Uncharacterized protein</fullName>
    </submittedName>
</protein>
<proteinExistence type="predicted"/>
<dbReference type="EMBL" id="JACCBY010000001">
    <property type="protein sequence ID" value="NYD89164.1"/>
    <property type="molecule type" value="Genomic_DNA"/>
</dbReference>
<dbReference type="RefSeq" id="WP_179507663.1">
    <property type="nucleotide sequence ID" value="NZ_JACCBY010000001.1"/>
</dbReference>
<accession>A0A7Y9K1R1</accession>